<protein>
    <submittedName>
        <fullName evidence="2">Uncharacterized protein</fullName>
    </submittedName>
</protein>
<sequence>MQAQVEGRREAVVEGVSTAGRAPDQDSDPKTHGSREGVSA</sequence>
<dbReference type="AlphaFoldDB" id="A0A3N1H1Y4"/>
<comment type="caution">
    <text evidence="2">The sequence shown here is derived from an EMBL/GenBank/DDBJ whole genome shotgun (WGS) entry which is preliminary data.</text>
</comment>
<evidence type="ECO:0000256" key="1">
    <source>
        <dbReference type="SAM" id="MobiDB-lite"/>
    </source>
</evidence>
<reference evidence="2 3" key="1">
    <citation type="submission" date="2018-11" db="EMBL/GenBank/DDBJ databases">
        <title>Sequencing the genomes of 1000 actinobacteria strains.</title>
        <authorList>
            <person name="Klenk H.-P."/>
        </authorList>
    </citation>
    <scope>NUCLEOTIDE SEQUENCE [LARGE SCALE GENOMIC DNA]</scope>
    <source>
        <strain evidence="2 3">DSM 44231</strain>
    </source>
</reference>
<evidence type="ECO:0000313" key="3">
    <source>
        <dbReference type="Proteomes" id="UP000268727"/>
    </source>
</evidence>
<keyword evidence="3" id="KW-1185">Reference proteome</keyword>
<dbReference type="Proteomes" id="UP000268727">
    <property type="component" value="Unassembled WGS sequence"/>
</dbReference>
<gene>
    <name evidence="2" type="ORF">EDD40_1761</name>
</gene>
<feature type="compositionally biased region" description="Basic and acidic residues" evidence="1">
    <location>
        <begin position="23"/>
        <end position="40"/>
    </location>
</feature>
<evidence type="ECO:0000313" key="2">
    <source>
        <dbReference type="EMBL" id="ROP36489.1"/>
    </source>
</evidence>
<accession>A0A3N1H1Y4</accession>
<feature type="region of interest" description="Disordered" evidence="1">
    <location>
        <begin position="1"/>
        <end position="40"/>
    </location>
</feature>
<proteinExistence type="predicted"/>
<organism evidence="2 3">
    <name type="scientific">Saccharothrix texasensis</name>
    <dbReference type="NCBI Taxonomy" id="103734"/>
    <lineage>
        <taxon>Bacteria</taxon>
        <taxon>Bacillati</taxon>
        <taxon>Actinomycetota</taxon>
        <taxon>Actinomycetes</taxon>
        <taxon>Pseudonocardiales</taxon>
        <taxon>Pseudonocardiaceae</taxon>
        <taxon>Saccharothrix</taxon>
    </lineage>
</organism>
<name>A0A3N1H1Y4_9PSEU</name>
<dbReference type="EMBL" id="RJKM01000001">
    <property type="protein sequence ID" value="ROP36489.1"/>
    <property type="molecule type" value="Genomic_DNA"/>
</dbReference>
<feature type="compositionally biased region" description="Basic and acidic residues" evidence="1">
    <location>
        <begin position="1"/>
        <end position="12"/>
    </location>
</feature>